<organism evidence="13 14">
    <name type="scientific">Chlorella sorokiniana</name>
    <name type="common">Freshwater green alga</name>
    <dbReference type="NCBI Taxonomy" id="3076"/>
    <lineage>
        <taxon>Eukaryota</taxon>
        <taxon>Viridiplantae</taxon>
        <taxon>Chlorophyta</taxon>
        <taxon>core chlorophytes</taxon>
        <taxon>Trebouxiophyceae</taxon>
        <taxon>Chlorellales</taxon>
        <taxon>Chlorellaceae</taxon>
        <taxon>Chlorella clade</taxon>
        <taxon>Chlorella</taxon>
    </lineage>
</organism>
<feature type="binding site" evidence="9">
    <location>
        <position position="2414"/>
    </location>
    <ligand>
        <name>ATP</name>
        <dbReference type="ChEBI" id="CHEBI:30616"/>
    </ligand>
</feature>
<feature type="compositionally biased region" description="Low complexity" evidence="10">
    <location>
        <begin position="899"/>
        <end position="908"/>
    </location>
</feature>
<dbReference type="InterPro" id="IPR017441">
    <property type="entry name" value="Protein_kinase_ATP_BS"/>
</dbReference>
<keyword evidence="7 9" id="KW-0067">ATP-binding</keyword>
<keyword evidence="4" id="KW-0808">Transferase</keyword>
<keyword evidence="11" id="KW-0812">Transmembrane</keyword>
<dbReference type="Pfam" id="PF07714">
    <property type="entry name" value="PK_Tyr_Ser-Thr"/>
    <property type="match status" value="1"/>
</dbReference>
<keyword evidence="2" id="KW-0813">Transport</keyword>
<reference evidence="13 14" key="1">
    <citation type="journal article" date="2018" name="Plant J.">
        <title>Genome sequences of Chlorella sorokiniana UTEX 1602 and Micractinium conductrix SAG 241.80: implications to maltose excretion by a green alga.</title>
        <authorList>
            <person name="Arriola M.B."/>
            <person name="Velmurugan N."/>
            <person name="Zhang Y."/>
            <person name="Plunkett M.H."/>
            <person name="Hondzo H."/>
            <person name="Barney B.M."/>
        </authorList>
    </citation>
    <scope>NUCLEOTIDE SEQUENCE [LARGE SCALE GENOMIC DNA]</scope>
    <source>
        <strain evidence="14">UTEX 1602</strain>
    </source>
</reference>
<evidence type="ECO:0000256" key="4">
    <source>
        <dbReference type="ARBA" id="ARBA00022679"/>
    </source>
</evidence>
<keyword evidence="3" id="KW-0723">Serine/threonine-protein kinase</keyword>
<dbReference type="PANTHER" id="PTHR21286:SF0">
    <property type="entry name" value="NUCLEAR PORE COMPLEX PROTEIN NUP160"/>
    <property type="match status" value="1"/>
</dbReference>
<dbReference type="EMBL" id="LHPG02000020">
    <property type="protein sequence ID" value="PRW20989.1"/>
    <property type="molecule type" value="Genomic_DNA"/>
</dbReference>
<feature type="region of interest" description="Disordered" evidence="10">
    <location>
        <begin position="898"/>
        <end position="918"/>
    </location>
</feature>
<dbReference type="PROSITE" id="PS50011">
    <property type="entry name" value="PROTEIN_KINASE_DOM"/>
    <property type="match status" value="1"/>
</dbReference>
<evidence type="ECO:0000256" key="2">
    <source>
        <dbReference type="ARBA" id="ARBA00022448"/>
    </source>
</evidence>
<dbReference type="Gene3D" id="3.30.200.20">
    <property type="entry name" value="Phosphorylase Kinase, domain 1"/>
    <property type="match status" value="1"/>
</dbReference>
<keyword evidence="11" id="KW-1133">Transmembrane helix</keyword>
<dbReference type="GO" id="GO:0004674">
    <property type="term" value="F:protein serine/threonine kinase activity"/>
    <property type="evidence" value="ECO:0007669"/>
    <property type="project" value="UniProtKB-KW"/>
</dbReference>
<keyword evidence="5 9" id="KW-0547">Nucleotide-binding</keyword>
<dbReference type="SUPFAM" id="SSF56112">
    <property type="entry name" value="Protein kinase-like (PK-like)"/>
    <property type="match status" value="1"/>
</dbReference>
<keyword evidence="14" id="KW-1185">Reference proteome</keyword>
<dbReference type="InterPro" id="IPR059141">
    <property type="entry name" value="Beta-prop_Nup120_160"/>
</dbReference>
<evidence type="ECO:0000256" key="9">
    <source>
        <dbReference type="PROSITE-ProRule" id="PRU10141"/>
    </source>
</evidence>
<evidence type="ECO:0000256" key="1">
    <source>
        <dbReference type="ARBA" id="ARBA00004123"/>
    </source>
</evidence>
<dbReference type="Proteomes" id="UP000239899">
    <property type="component" value="Unassembled WGS sequence"/>
</dbReference>
<feature type="transmembrane region" description="Helical" evidence="11">
    <location>
        <begin position="2933"/>
        <end position="2953"/>
    </location>
</feature>
<evidence type="ECO:0000256" key="11">
    <source>
        <dbReference type="SAM" id="Phobius"/>
    </source>
</evidence>
<feature type="compositionally biased region" description="Low complexity" evidence="10">
    <location>
        <begin position="2345"/>
        <end position="2355"/>
    </location>
</feature>
<dbReference type="PROSITE" id="PS00108">
    <property type="entry name" value="PROTEIN_KINASE_ST"/>
    <property type="match status" value="1"/>
</dbReference>
<keyword evidence="11" id="KW-0472">Membrane</keyword>
<accession>A0A2P6TEC0</accession>
<feature type="compositionally biased region" description="Low complexity" evidence="10">
    <location>
        <begin position="2768"/>
        <end position="2785"/>
    </location>
</feature>
<evidence type="ECO:0000256" key="6">
    <source>
        <dbReference type="ARBA" id="ARBA00022777"/>
    </source>
</evidence>
<keyword evidence="8" id="KW-0539">Nucleus</keyword>
<dbReference type="InterPro" id="IPR011009">
    <property type="entry name" value="Kinase-like_dom_sf"/>
</dbReference>
<evidence type="ECO:0000256" key="5">
    <source>
        <dbReference type="ARBA" id="ARBA00022741"/>
    </source>
</evidence>
<feature type="compositionally biased region" description="Low complexity" evidence="10">
    <location>
        <begin position="2819"/>
        <end position="2829"/>
    </location>
</feature>
<dbReference type="SMART" id="SM00220">
    <property type="entry name" value="S_TKc"/>
    <property type="match status" value="1"/>
</dbReference>
<proteinExistence type="predicted"/>
<dbReference type="STRING" id="3076.A0A2P6TEC0"/>
<evidence type="ECO:0000256" key="10">
    <source>
        <dbReference type="SAM" id="MobiDB-lite"/>
    </source>
</evidence>
<name>A0A2P6TEC0_CHLSO</name>
<evidence type="ECO:0000256" key="3">
    <source>
        <dbReference type="ARBA" id="ARBA00022527"/>
    </source>
</evidence>
<dbReference type="GO" id="GO:0005643">
    <property type="term" value="C:nuclear pore"/>
    <property type="evidence" value="ECO:0007669"/>
    <property type="project" value="TreeGrafter"/>
</dbReference>
<evidence type="ECO:0000313" key="14">
    <source>
        <dbReference type="Proteomes" id="UP000239899"/>
    </source>
</evidence>
<dbReference type="InterPro" id="IPR001245">
    <property type="entry name" value="Ser-Thr/Tyr_kinase_cat_dom"/>
</dbReference>
<feature type="compositionally biased region" description="Polar residues" evidence="10">
    <location>
        <begin position="2738"/>
        <end position="2751"/>
    </location>
</feature>
<dbReference type="GO" id="GO:0005524">
    <property type="term" value="F:ATP binding"/>
    <property type="evidence" value="ECO:0007669"/>
    <property type="project" value="UniProtKB-UniRule"/>
</dbReference>
<evidence type="ECO:0000256" key="8">
    <source>
        <dbReference type="ARBA" id="ARBA00023242"/>
    </source>
</evidence>
<feature type="transmembrane region" description="Helical" evidence="11">
    <location>
        <begin position="2297"/>
        <end position="2321"/>
    </location>
</feature>
<feature type="region of interest" description="Disordered" evidence="10">
    <location>
        <begin position="1260"/>
        <end position="1284"/>
    </location>
</feature>
<comment type="subcellular location">
    <subcellularLocation>
        <location evidence="1">Nucleus</location>
    </subcellularLocation>
</comment>
<dbReference type="GO" id="GO:0017056">
    <property type="term" value="F:structural constituent of nuclear pore"/>
    <property type="evidence" value="ECO:0007669"/>
    <property type="project" value="TreeGrafter"/>
</dbReference>
<keyword evidence="6 13" id="KW-0418">Kinase</keyword>
<feature type="compositionally biased region" description="Polar residues" evidence="10">
    <location>
        <begin position="2462"/>
        <end position="2473"/>
    </location>
</feature>
<dbReference type="OrthoDB" id="514940at2759"/>
<sequence>MALPSSALGRLTTQRALEVPLSSADGPSDALPTRDVPALGEAAFELPTLPSGAALAGRSEASPGSSSACCLLWRLEGAVPQTLVLQEAGVTDERREAAAALAFEAPLLPAIAAADVHGGQGTRVSALTADGALHTFVHSGTPGAASLARQLATADALTSVPLAPLLARAGSPTALLEVGGHLCIGTAEGNLVCLLTGPGPDDVAAAFQLSPTSGLSKMLGGLFGQQRGQAVCQLAELRHLDRRLLVSIHESGMLRLWDLPSRRLVHAADLLTTPEQGRLVPKLARLTAEPLDASTSILVVYFEPTEEAGEETGRLTLFELIVEHRGEGAYKVLVEMGSQLHMGAAMHRVQDIALESMALHTVGAWLLYDTAAGRRSLVCVPLSFKPGEVSAATEVLLIEDQLEEGCQSSEAAAQEEEACKAAEAQLAQLGSGAPAPAALAAALADVVLAPGQLSRSALAAALAALGCAVQREEVLAADLQELRQQLPRWVAGAAATAGASAAATAAGSGGGSSALLAKWTALLQAYAAAWQQQHLPLALLQLAPQGDDSCTLMVARRCGLVTALRLAAAPELALKDALPEEWHKVASEAAESATLVLEAASAVAQAAGGSQLARLLWAGMREGTDVGAVLLPALVRALAGGAPAAAAAAGAGSGRLGFPGGAAAPASAHSQWRAACRKLPLRVARLCSSAADSSTGGFAAAVAAALNILGSDYEDASRLRSSLPAVTKPIRAVVLASLAQVAWAQLQVLSQLALLLQYLLWSQTLAHWSLPPEDSHQIEAVLLPRALDLLQAAAVAYWSAVTPVQDSSAAGTDGSAAALDAAQLVVALRIGEGPAGAQAAAKRARLAHGPQDAYVSSLLLSQLASTRHVHVVRDLPDLQRVALLFSQRLLCLSPSPLHASAGRRPSSAGRGGGSSEPLTPADLGVDVCAALFRGRHTAQLAALQRLLPSGSQDMRLLFFRACAAARQIALAPSQEEQQRLEQQACALFFRVAAVFSPGPSQAAFPGQAAAVAHCAQQLLAELSGPGGEGARADSLEAAELQYYEALMTLFERLGRHSAAARCALAAARQVGAVLPAPEQQLERTAAQGRLWANVFGCMMEAGRYEEAYVAVLSIEAADVQVDCLHRLIAGLCAAEGGVELLCRLPWAHNLLLVKGGQQTWVPMLEEVIATLQRRAAQLDLRASPQPFKVLADFHIARSDFQAAAGAQLAFARRLVGECPEEPAMLAEAEHALAAAVSCLSLVERSAAWVEDPAAEEALIASSSSAGGGGGGKSSSGGKTSSQPSPVLTLAALQREYAVVRGHRALAAAMPGGQQGHASLARGQSGVADALRGGDAENVFAQLLALCLHDEAFQLAEAAFVGTQLTRALERVFASLAAACVHAQMAWGRPAGAADGAAAAAGADEMVTDEGAAGSSAAAAAAGDGREGGGAAAVADWRRLKDWLQRHEGGQPRCGLRLVILEALLRTEPSFMLPPWLMRAFRPPAAAAPGAAAAATPSSSADLAGALRVLMRHNRLADAAELAAAHLQATLHSVPSVGMARTSQVYLPAALLDQLVAQLGANGAPLAAERQQVADLLQRHGCRTGAYRAGSCARWALPLALLLALLGLASGAAAIDTRARTGSEWLQQLSDALQNGAMPCSGEATVALAADVAVTQATVNALGLTLPLNVPPGCTLRLVGAGGDKLSTIDFGTLDNTIMKQPLLFLQNGSDLSLPGFLAVGAAPGATMELLNCSVAMFPGEWCTPQLAKAAAFALQKSAASGTTIAEGSTIRMDGVVMDVPITSSKPGGNNTSGGSVTFITDGTNFTCLGIAEQLFPAAPDLAGASVQPVTSGAAFMAALAALAAKQEAGAGIISLQQDVVLSASDTAGFQLPMNISANRTLAIEGAGGAMHSLDFGGTPLLLYMQPGSGLVLRNVNVSGTAHIGMFGVFASDSSEGQYPAVVKALPTQVDSSPLFPTINNGPNTRVEMTNMSILLKPSKLCTPELVQEQVQGFAQLLGGTSRFRTNGTTATVVQLALPVPITQTSTGTPIGMGQVEMNNVSMMCTLASPDADWQEAPRQQVANASQLLAALAGQAAVNSPGVAVLEISSDFVLDASAQDTTLPVTIASGRTLVLSGGESGATIDVSGAEKLLVLEPDAALVLVNISMTGFGPIHSDGPEGRQWTNNTRTVTDPFPMYPTINASPNSTLAMLNSSLTLRPSDQCTKEVLSGQISLFSLLTGDPSFVTLDDLTVVVNSFSAPYVPVYNQSSSTPTGTMTVRASGLNVTCLPLSTSSAGVPSSSSGGSTSSGGSGGGVPAYVWAIVGVVAAAVVAGAITAALLIRRRRLRRAGSVVGMPKDPERADDPPAASPQDSAAVQEDDSPCNSPDASTELQDGLWRSRVGFVDGLVLGGVLGGGGYGRVYRGTWRGAKVAVKVVATHVSVGDIYDLTREPLLSMSLSHPNLLPTFKTCVVRLLPEPVSTQPSTELTVSSNAGSELGSGGSTTLAPRTNTATRVVRSILDRNALVEIMPLTSVLQPGEYETWLVSEYADRGSLADAIKRGQLKATDPAAGARGCDMPAVLLCLLDVARGLEYLHSCSIVHGDLKKENVLLKSERRDRRGYVCKLGDFGLSRLLAEHQTHVDTGSYGTASIAAPELLCEGRLTKSSDIYAFGILLWEMVSCQNAFSDTSTLQILWLVAHQKWRPPMPEGCPPALADLMQRCWQEDPRARPEASKVATDLLAFADTLVKQRAASPPLSGRTQLAQRSSSLPQPASRASMHTQTAALRGAALQKQRPARQQRAARMQTSALFGRKGSTAVVEKEAAPAKPARGGLFGSRGSSKQQTAAPAKQQKKSKVDKAAEYEKRQGLFGRAVSALDFAEVRSKNDAELLYEAKYGKRGEDGKMSREQYAALRRRVGGTAKDYWKDWVETKGEYVDKGYVAKDKSATAASVPALPFLVGTVVALFGATAWVVASTS</sequence>
<dbReference type="Pfam" id="PF11715">
    <property type="entry name" value="Beta-prop_Nup120_160"/>
    <property type="match status" value="1"/>
</dbReference>
<gene>
    <name evidence="13" type="ORF">C2E21_8444</name>
</gene>
<feature type="region of interest" description="Disordered" evidence="10">
    <location>
        <begin position="2732"/>
        <end position="2839"/>
    </location>
</feature>
<dbReference type="PRINTS" id="PR00109">
    <property type="entry name" value="TYRKINASE"/>
</dbReference>
<feature type="domain" description="Protein kinase" evidence="12">
    <location>
        <begin position="2387"/>
        <end position="2723"/>
    </location>
</feature>
<feature type="region of interest" description="Disordered" evidence="10">
    <location>
        <begin position="2462"/>
        <end position="2488"/>
    </location>
</feature>
<dbReference type="InterPro" id="IPR056535">
    <property type="entry name" value="TPR_NUP160_M"/>
</dbReference>
<dbReference type="InterPro" id="IPR000719">
    <property type="entry name" value="Prot_kinase_dom"/>
</dbReference>
<dbReference type="Gene3D" id="1.10.510.10">
    <property type="entry name" value="Transferase(Phosphotransferase) domain 1"/>
    <property type="match status" value="1"/>
</dbReference>
<dbReference type="PANTHER" id="PTHR21286">
    <property type="entry name" value="NUCLEAR PORE COMPLEX PROTEIN NUP160"/>
    <property type="match status" value="1"/>
</dbReference>
<evidence type="ECO:0000259" key="12">
    <source>
        <dbReference type="PROSITE" id="PS50011"/>
    </source>
</evidence>
<evidence type="ECO:0000313" key="13">
    <source>
        <dbReference type="EMBL" id="PRW20989.1"/>
    </source>
</evidence>
<dbReference type="InterPro" id="IPR008271">
    <property type="entry name" value="Ser/Thr_kinase_AS"/>
</dbReference>
<dbReference type="Pfam" id="PF23354">
    <property type="entry name" value="TPR_NUP160_120_M"/>
    <property type="match status" value="1"/>
</dbReference>
<evidence type="ECO:0000256" key="7">
    <source>
        <dbReference type="ARBA" id="ARBA00022840"/>
    </source>
</evidence>
<dbReference type="PROSITE" id="PS00107">
    <property type="entry name" value="PROTEIN_KINASE_ATP"/>
    <property type="match status" value="1"/>
</dbReference>
<comment type="caution">
    <text evidence="13">The sequence shown here is derived from an EMBL/GenBank/DDBJ whole genome shotgun (WGS) entry which is preliminary data.</text>
</comment>
<protein>
    <submittedName>
        <fullName evidence="13">Kinase</fullName>
    </submittedName>
</protein>
<dbReference type="InterPro" id="IPR021717">
    <property type="entry name" value="Nucleoporin_Nup160"/>
</dbReference>
<feature type="compositionally biased region" description="Polar residues" evidence="10">
    <location>
        <begin position="2362"/>
        <end position="2371"/>
    </location>
</feature>
<feature type="compositionally biased region" description="Gly residues" evidence="10">
    <location>
        <begin position="1265"/>
        <end position="1274"/>
    </location>
</feature>
<feature type="region of interest" description="Disordered" evidence="10">
    <location>
        <begin position="2332"/>
        <end position="2371"/>
    </location>
</feature>